<dbReference type="AlphaFoldDB" id="A0A8S1CBH1"/>
<keyword evidence="2" id="KW-1015">Disulfide bond</keyword>
<evidence type="ECO:0000313" key="7">
    <source>
        <dbReference type="Proteomes" id="UP000494165"/>
    </source>
</evidence>
<feature type="domain" description="Ig-like" evidence="4">
    <location>
        <begin position="223"/>
        <end position="313"/>
    </location>
</feature>
<dbReference type="InterPro" id="IPR036179">
    <property type="entry name" value="Ig-like_dom_sf"/>
</dbReference>
<dbReference type="SMART" id="SM00408">
    <property type="entry name" value="IGc2"/>
    <property type="match status" value="4"/>
</dbReference>
<dbReference type="Gene3D" id="2.60.40.10">
    <property type="entry name" value="Immunoglobulins"/>
    <property type="match status" value="6"/>
</dbReference>
<dbReference type="InterPro" id="IPR003961">
    <property type="entry name" value="FN3_dom"/>
</dbReference>
<name>A0A8S1CBH1_9INSE</name>
<dbReference type="SMART" id="SM00060">
    <property type="entry name" value="FN3"/>
    <property type="match status" value="2"/>
</dbReference>
<dbReference type="InterPro" id="IPR036116">
    <property type="entry name" value="FN3_sf"/>
</dbReference>
<dbReference type="SUPFAM" id="SSF48726">
    <property type="entry name" value="Immunoglobulin"/>
    <property type="match status" value="4"/>
</dbReference>
<feature type="domain" description="Ig-like" evidence="4">
    <location>
        <begin position="318"/>
        <end position="408"/>
    </location>
</feature>
<dbReference type="OrthoDB" id="6234674at2759"/>
<keyword evidence="3" id="KW-1133">Transmembrane helix</keyword>
<dbReference type="PANTHER" id="PTHR44170">
    <property type="entry name" value="PROTEIN SIDEKICK"/>
    <property type="match status" value="1"/>
</dbReference>
<comment type="caution">
    <text evidence="6">The sequence shown here is derived from an EMBL/GenBank/DDBJ whole genome shotgun (WGS) entry which is preliminary data.</text>
</comment>
<evidence type="ECO:0000256" key="1">
    <source>
        <dbReference type="ARBA" id="ARBA00022737"/>
    </source>
</evidence>
<feature type="transmembrane region" description="Helical" evidence="3">
    <location>
        <begin position="624"/>
        <end position="646"/>
    </location>
</feature>
<keyword evidence="3" id="KW-0812">Transmembrane</keyword>
<dbReference type="InterPro" id="IPR013783">
    <property type="entry name" value="Ig-like_fold"/>
</dbReference>
<evidence type="ECO:0000259" key="5">
    <source>
        <dbReference type="PROSITE" id="PS50853"/>
    </source>
</evidence>
<organism evidence="6 7">
    <name type="scientific">Cloeon dipterum</name>
    <dbReference type="NCBI Taxonomy" id="197152"/>
    <lineage>
        <taxon>Eukaryota</taxon>
        <taxon>Metazoa</taxon>
        <taxon>Ecdysozoa</taxon>
        <taxon>Arthropoda</taxon>
        <taxon>Hexapoda</taxon>
        <taxon>Insecta</taxon>
        <taxon>Pterygota</taxon>
        <taxon>Palaeoptera</taxon>
        <taxon>Ephemeroptera</taxon>
        <taxon>Pisciforma</taxon>
        <taxon>Baetidae</taxon>
        <taxon>Cloeon</taxon>
    </lineage>
</organism>
<feature type="domain" description="Fibronectin type-III" evidence="5">
    <location>
        <begin position="534"/>
        <end position="624"/>
    </location>
</feature>
<dbReference type="SUPFAM" id="SSF49265">
    <property type="entry name" value="Fibronectin type III"/>
    <property type="match status" value="1"/>
</dbReference>
<gene>
    <name evidence="6" type="ORF">CLODIP_2_CD01562</name>
</gene>
<dbReference type="InterPro" id="IPR003598">
    <property type="entry name" value="Ig_sub2"/>
</dbReference>
<keyword evidence="1" id="KW-0677">Repeat</keyword>
<dbReference type="CDD" id="cd00063">
    <property type="entry name" value="FN3"/>
    <property type="match status" value="2"/>
</dbReference>
<sequence length="709" mass="78633">MISTTYCQSSEGRKPTYLTAEIGESELLNCEVDFPHDSVVPYILRWNKEGSLAFSWNGPEELDVSQDFKGRVSRLHHEKDSHFGRGAVNLTSIRESDQGWYECQVFFPNRNPPTRPNGTWFHLTVEGGKVMTIPPVNQTTHEGENVSFKCVAKQSGARIIWYRDGVPISEIPELWARSEVQSDGTLVILRTEYIDPGMFVCEVTNEAGEMQTAGAYLNVLYKAKVVKSPPEQYLTHGQGGILDCFFRANPPLTYLRWEKDGFLYDPYNVPGVFLLHNGSLAFDTVDEAHAGIYTCTPFNDLGSAGSSDPMNVIVQQPPMFTVRPASLYVRRIGNNVKMHCAAEADDYTNQNPLVVTWFRKDGAGLPHGRFLLENGNLTIKSLLPTDSGVYICTVANEAASLTAEAELVVEEGTLKAPHSLTASSTEDSILLKWSSSGTRMSQHILIWYRLVSLDEWKTISVENKVHEINIENVLPGSLYELMVSSRDPHGEGLMSKTLRIHTKGELKPEIQDVQQEVVVVGEHRGAEPFDSENGPSNVSVRAVNAPSWIVSWKDDGKPRRYTVRWRETKEPLRERVIDTTDKWLLVNGLEDGETYVFEVQAQGGGQRVQQVAEVTSNTVTSAKVMVLSVLVCIILLLAVAIGSWHAGKSCRNEHAKSNPPESEAKRYGALVCGVQASLESPDNIWTPPNNLSTNSAGTASPVYARAAYD</sequence>
<proteinExistence type="predicted"/>
<feature type="domain" description="Ig-like" evidence="4">
    <location>
        <begin position="15"/>
        <end position="105"/>
    </location>
</feature>
<dbReference type="EMBL" id="CADEPI010000024">
    <property type="protein sequence ID" value="CAB3366254.1"/>
    <property type="molecule type" value="Genomic_DNA"/>
</dbReference>
<dbReference type="PANTHER" id="PTHR44170:SF56">
    <property type="entry name" value="FIBRONECTIN TYPE-III DOMAIN-CONTAINING PROTEIN"/>
    <property type="match status" value="1"/>
</dbReference>
<dbReference type="PROSITE" id="PS50835">
    <property type="entry name" value="IG_LIKE"/>
    <property type="match status" value="4"/>
</dbReference>
<keyword evidence="7" id="KW-1185">Reference proteome</keyword>
<evidence type="ECO:0000256" key="2">
    <source>
        <dbReference type="ARBA" id="ARBA00023157"/>
    </source>
</evidence>
<dbReference type="Pfam" id="PF00041">
    <property type="entry name" value="fn3"/>
    <property type="match status" value="1"/>
</dbReference>
<keyword evidence="3" id="KW-0472">Membrane</keyword>
<dbReference type="InterPro" id="IPR003599">
    <property type="entry name" value="Ig_sub"/>
</dbReference>
<reference evidence="6 7" key="1">
    <citation type="submission" date="2020-04" db="EMBL/GenBank/DDBJ databases">
        <authorList>
            <person name="Alioto T."/>
            <person name="Alioto T."/>
            <person name="Gomez Garrido J."/>
        </authorList>
    </citation>
    <scope>NUCLEOTIDE SEQUENCE [LARGE SCALE GENOMIC DNA]</scope>
</reference>
<accession>A0A8S1CBH1</accession>
<protein>
    <recommendedName>
        <fullName evidence="8">Protein turtle</fullName>
    </recommendedName>
</protein>
<dbReference type="Pfam" id="PF13927">
    <property type="entry name" value="Ig_3"/>
    <property type="match status" value="2"/>
</dbReference>
<dbReference type="Proteomes" id="UP000494165">
    <property type="component" value="Unassembled WGS sequence"/>
</dbReference>
<feature type="domain" description="Fibronectin type-III" evidence="5">
    <location>
        <begin position="416"/>
        <end position="505"/>
    </location>
</feature>
<dbReference type="GO" id="GO:0098609">
    <property type="term" value="P:cell-cell adhesion"/>
    <property type="evidence" value="ECO:0007669"/>
    <property type="project" value="TreeGrafter"/>
</dbReference>
<dbReference type="InterPro" id="IPR007110">
    <property type="entry name" value="Ig-like_dom"/>
</dbReference>
<evidence type="ECO:0008006" key="8">
    <source>
        <dbReference type="Google" id="ProtNLM"/>
    </source>
</evidence>
<feature type="domain" description="Ig-like" evidence="4">
    <location>
        <begin position="128"/>
        <end position="218"/>
    </location>
</feature>
<evidence type="ECO:0000256" key="3">
    <source>
        <dbReference type="SAM" id="Phobius"/>
    </source>
</evidence>
<evidence type="ECO:0000313" key="6">
    <source>
        <dbReference type="EMBL" id="CAB3366254.1"/>
    </source>
</evidence>
<dbReference type="PROSITE" id="PS50853">
    <property type="entry name" value="FN3"/>
    <property type="match status" value="2"/>
</dbReference>
<dbReference type="SMART" id="SM00409">
    <property type="entry name" value="IG"/>
    <property type="match status" value="4"/>
</dbReference>
<evidence type="ECO:0000259" key="4">
    <source>
        <dbReference type="PROSITE" id="PS50835"/>
    </source>
</evidence>